<keyword evidence="6" id="KW-1185">Reference proteome</keyword>
<dbReference type="InterPro" id="IPR000749">
    <property type="entry name" value="ATP-guanido_PTrfase"/>
</dbReference>
<dbReference type="AlphaFoldDB" id="A0A8S1UCH7"/>
<dbReference type="OrthoDB" id="10436263at2759"/>
<dbReference type="PROSITE" id="PS51510">
    <property type="entry name" value="PHOSPHAGEN_KINASE_C"/>
    <property type="match status" value="1"/>
</dbReference>
<keyword evidence="3" id="KW-0808">Transferase</keyword>
<evidence type="ECO:0000259" key="4">
    <source>
        <dbReference type="PROSITE" id="PS51510"/>
    </source>
</evidence>
<name>A0A8S1UCH7_9CILI</name>
<evidence type="ECO:0000313" key="5">
    <source>
        <dbReference type="EMBL" id="CAD8161837.1"/>
    </source>
</evidence>
<gene>
    <name evidence="5" type="ORF">PPENT_87.1.T0370053</name>
</gene>
<evidence type="ECO:0000256" key="3">
    <source>
        <dbReference type="PROSITE-ProRule" id="PRU00843"/>
    </source>
</evidence>
<evidence type="ECO:0000256" key="2">
    <source>
        <dbReference type="ARBA" id="ARBA00022840"/>
    </source>
</evidence>
<comment type="similarity">
    <text evidence="3">Belongs to the ATP:guanido phosphotransferase family.</text>
</comment>
<keyword evidence="3" id="KW-0418">Kinase</keyword>
<evidence type="ECO:0000256" key="1">
    <source>
        <dbReference type="ARBA" id="ARBA00022741"/>
    </source>
</evidence>
<dbReference type="Pfam" id="PF00217">
    <property type="entry name" value="ATP-gua_Ptrans"/>
    <property type="match status" value="1"/>
</dbReference>
<feature type="domain" description="Phosphagen kinase C-terminal" evidence="4">
    <location>
        <begin position="42"/>
        <end position="120"/>
    </location>
</feature>
<dbReference type="PANTHER" id="PTHR11547:SF64">
    <property type="entry name" value="CHROMOSOME UNDETERMINED SCAFFOLD_51, WHOLE GENOME SHOTGUN SEQUENCE"/>
    <property type="match status" value="1"/>
</dbReference>
<dbReference type="GO" id="GO:0005615">
    <property type="term" value="C:extracellular space"/>
    <property type="evidence" value="ECO:0007669"/>
    <property type="project" value="TreeGrafter"/>
</dbReference>
<dbReference type="PANTHER" id="PTHR11547">
    <property type="entry name" value="ARGININE OR CREATINE KINASE"/>
    <property type="match status" value="1"/>
</dbReference>
<proteinExistence type="inferred from homology"/>
<dbReference type="GO" id="GO:0046314">
    <property type="term" value="P:phosphocreatine biosynthetic process"/>
    <property type="evidence" value="ECO:0007669"/>
    <property type="project" value="InterPro"/>
</dbReference>
<sequence>MILVKQINHYMNYQEEQKRVDESLQNILLMVQLPHVQQIWESILGKFSNIKKGGKDEAKLKDIAKSLGLQARGVGGEHSNMDSEETVEISPSARFGVTEESVTKRLYEGLIKFYEIEKNAANEKERQNCCNTF</sequence>
<organism evidence="5 6">
    <name type="scientific">Paramecium pentaurelia</name>
    <dbReference type="NCBI Taxonomy" id="43138"/>
    <lineage>
        <taxon>Eukaryota</taxon>
        <taxon>Sar</taxon>
        <taxon>Alveolata</taxon>
        <taxon>Ciliophora</taxon>
        <taxon>Intramacronucleata</taxon>
        <taxon>Oligohymenophorea</taxon>
        <taxon>Peniculida</taxon>
        <taxon>Parameciidae</taxon>
        <taxon>Paramecium</taxon>
    </lineage>
</organism>
<reference evidence="5" key="1">
    <citation type="submission" date="2021-01" db="EMBL/GenBank/DDBJ databases">
        <authorList>
            <consortium name="Genoscope - CEA"/>
            <person name="William W."/>
        </authorList>
    </citation>
    <scope>NUCLEOTIDE SEQUENCE</scope>
</reference>
<comment type="caution">
    <text evidence="3">Lacks conserved residue(s) required for the propagation of feature annotation.</text>
</comment>
<dbReference type="InterPro" id="IPR022414">
    <property type="entry name" value="ATP-guanido_PTrfase_cat"/>
</dbReference>
<protein>
    <recommendedName>
        <fullName evidence="4">Phosphagen kinase C-terminal domain-containing protein</fullName>
    </recommendedName>
</protein>
<keyword evidence="1 3" id="KW-0547">Nucleotide-binding</keyword>
<accession>A0A8S1UCH7</accession>
<dbReference type="Proteomes" id="UP000689195">
    <property type="component" value="Unassembled WGS sequence"/>
</dbReference>
<feature type="binding site" evidence="3">
    <location>
        <begin position="72"/>
        <end position="77"/>
    </location>
    <ligand>
        <name>ATP</name>
        <dbReference type="ChEBI" id="CHEBI:30616"/>
    </ligand>
</feature>
<dbReference type="EMBL" id="CAJJDO010000037">
    <property type="protein sequence ID" value="CAD8161837.1"/>
    <property type="molecule type" value="Genomic_DNA"/>
</dbReference>
<evidence type="ECO:0000313" key="6">
    <source>
        <dbReference type="Proteomes" id="UP000689195"/>
    </source>
</evidence>
<dbReference type="GO" id="GO:0005524">
    <property type="term" value="F:ATP binding"/>
    <property type="evidence" value="ECO:0007669"/>
    <property type="project" value="UniProtKB-UniRule"/>
</dbReference>
<dbReference type="GO" id="GO:0004111">
    <property type="term" value="F:creatine kinase activity"/>
    <property type="evidence" value="ECO:0007669"/>
    <property type="project" value="InterPro"/>
</dbReference>
<comment type="caution">
    <text evidence="5">The sequence shown here is derived from an EMBL/GenBank/DDBJ whole genome shotgun (WGS) entry which is preliminary data.</text>
</comment>
<keyword evidence="2 3" id="KW-0067">ATP-binding</keyword>